<reference evidence="2 3" key="1">
    <citation type="journal article" date="2019" name="Sci. Rep.">
        <title>Orb-weaving spider Araneus ventricosus genome elucidates the spidroin gene catalogue.</title>
        <authorList>
            <person name="Kono N."/>
            <person name="Nakamura H."/>
            <person name="Ohtoshi R."/>
            <person name="Moran D.A.P."/>
            <person name="Shinohara A."/>
            <person name="Yoshida Y."/>
            <person name="Fujiwara M."/>
            <person name="Mori M."/>
            <person name="Tomita M."/>
            <person name="Arakawa K."/>
        </authorList>
    </citation>
    <scope>NUCLEOTIDE SEQUENCE [LARGE SCALE GENOMIC DNA]</scope>
</reference>
<keyword evidence="1" id="KW-0732">Signal</keyword>
<dbReference type="EMBL" id="BGPR01002423">
    <property type="protein sequence ID" value="GBM73206.1"/>
    <property type="molecule type" value="Genomic_DNA"/>
</dbReference>
<keyword evidence="3" id="KW-1185">Reference proteome</keyword>
<evidence type="ECO:0000256" key="1">
    <source>
        <dbReference type="SAM" id="SignalP"/>
    </source>
</evidence>
<comment type="caution">
    <text evidence="2">The sequence shown here is derived from an EMBL/GenBank/DDBJ whole genome shotgun (WGS) entry which is preliminary data.</text>
</comment>
<protein>
    <recommendedName>
        <fullName evidence="4">Secreted protein</fullName>
    </recommendedName>
</protein>
<feature type="signal peptide" evidence="1">
    <location>
        <begin position="1"/>
        <end position="21"/>
    </location>
</feature>
<dbReference type="Proteomes" id="UP000499080">
    <property type="component" value="Unassembled WGS sequence"/>
</dbReference>
<gene>
    <name evidence="2" type="ORF">AVEN_228985_1</name>
</gene>
<evidence type="ECO:0000313" key="2">
    <source>
        <dbReference type="EMBL" id="GBM73206.1"/>
    </source>
</evidence>
<organism evidence="2 3">
    <name type="scientific">Araneus ventricosus</name>
    <name type="common">Orbweaver spider</name>
    <name type="synonym">Epeira ventricosa</name>
    <dbReference type="NCBI Taxonomy" id="182803"/>
    <lineage>
        <taxon>Eukaryota</taxon>
        <taxon>Metazoa</taxon>
        <taxon>Ecdysozoa</taxon>
        <taxon>Arthropoda</taxon>
        <taxon>Chelicerata</taxon>
        <taxon>Arachnida</taxon>
        <taxon>Araneae</taxon>
        <taxon>Araneomorphae</taxon>
        <taxon>Entelegynae</taxon>
        <taxon>Araneoidea</taxon>
        <taxon>Araneidae</taxon>
        <taxon>Araneus</taxon>
    </lineage>
</organism>
<dbReference type="AlphaFoldDB" id="A0A4Y2I7W0"/>
<evidence type="ECO:0000313" key="3">
    <source>
        <dbReference type="Proteomes" id="UP000499080"/>
    </source>
</evidence>
<proteinExistence type="predicted"/>
<feature type="chain" id="PRO_5021214226" description="Secreted protein" evidence="1">
    <location>
        <begin position="22"/>
        <end position="133"/>
    </location>
</feature>
<accession>A0A4Y2I7W0</accession>
<sequence length="133" mass="14578">MRHVLQTFLLSGIVLTLKTTAHVSSPSDSGSTGHRNLELGIHEKAVLCHFPRPGFPISSRNERIISGSKVCLINLVPVGSMSQSYSHPSLPPHRLSSFTFNMITSYRDNLGRTFVFPLLSARSSKGQSNQTSN</sequence>
<name>A0A4Y2I7W0_ARAVE</name>
<evidence type="ECO:0008006" key="4">
    <source>
        <dbReference type="Google" id="ProtNLM"/>
    </source>
</evidence>